<evidence type="ECO:0000256" key="7">
    <source>
        <dbReference type="ARBA" id="ARBA00022485"/>
    </source>
</evidence>
<comment type="cofactor">
    <cofactor evidence="17">
        <name>[3Fe-4S] cluster</name>
        <dbReference type="ChEBI" id="CHEBI:21137"/>
    </cofactor>
    <text evidence="17">Binds 1 [3Fe-4S] cluster.</text>
</comment>
<evidence type="ECO:0000256" key="12">
    <source>
        <dbReference type="ARBA" id="ARBA00023002"/>
    </source>
</evidence>
<dbReference type="VEuPathDB" id="VectorBase:FBgn0030975"/>
<comment type="similarity">
    <text evidence="3 17">Belongs to the succinate dehydrogenase/fumarate reductase iron-sulfur protein family.</text>
</comment>
<dbReference type="EMBL" id="AY089563">
    <property type="protein sequence ID" value="AAL90301.1"/>
    <property type="molecule type" value="mRNA"/>
</dbReference>
<feature type="compositionally biased region" description="Low complexity" evidence="18">
    <location>
        <begin position="103"/>
        <end position="162"/>
    </location>
</feature>
<dbReference type="NCBIfam" id="TIGR00384">
    <property type="entry name" value="dhsB"/>
    <property type="match status" value="1"/>
</dbReference>
<dbReference type="AlphaFoldDB" id="Q8SXL9"/>
<dbReference type="InterPro" id="IPR006058">
    <property type="entry name" value="2Fe2S_fd_BS"/>
</dbReference>
<dbReference type="GO" id="GO:0006121">
    <property type="term" value="P:mitochondrial electron transport, succinate to ubiquinone"/>
    <property type="evidence" value="ECO:0000250"/>
    <property type="project" value="FlyBase"/>
</dbReference>
<keyword evidence="17" id="KW-0472">Membrane</keyword>
<evidence type="ECO:0000256" key="13">
    <source>
        <dbReference type="ARBA" id="ARBA00023004"/>
    </source>
</evidence>
<reference evidence="21" key="1">
    <citation type="submission" date="2002-03" db="EMBL/GenBank/DDBJ databases">
        <authorList>
            <person name="Stapleton M."/>
            <person name="Brokstein P."/>
            <person name="Hong L."/>
            <person name="Agbayani A."/>
            <person name="Carlson J."/>
            <person name="Champe M."/>
            <person name="Chavez C."/>
            <person name="Dorsett V."/>
            <person name="Dresnek D."/>
            <person name="Farfan D."/>
            <person name="Frise E."/>
            <person name="George R."/>
            <person name="Gonzalez M."/>
            <person name="Guarin H."/>
            <person name="Kronmiller B."/>
            <person name="Li P."/>
            <person name="Liao G."/>
            <person name="Miranda A."/>
            <person name="Mungall C.J."/>
            <person name="Nunoo J."/>
            <person name="Pacleb J."/>
            <person name="Paragas V."/>
            <person name="Park S."/>
            <person name="Patel S."/>
            <person name="Phouanenavong S."/>
            <person name="Wan K."/>
            <person name="Yu C."/>
            <person name="Lewis S.E."/>
            <person name="Rubin G.M."/>
            <person name="Celniker S."/>
        </authorList>
    </citation>
    <scope>NUCLEOTIDE SEQUENCE</scope>
    <source>
        <strain evidence="21">Berkeley</strain>
    </source>
</reference>
<dbReference type="GO" id="GO:0008177">
    <property type="term" value="F:succinate dehydrogenase (quinone) activity"/>
    <property type="evidence" value="ECO:0007669"/>
    <property type="project" value="UniProtKB-EC"/>
</dbReference>
<dbReference type="InterPro" id="IPR009051">
    <property type="entry name" value="Helical_ferredxn"/>
</dbReference>
<dbReference type="ExpressionAtlas" id="Q8SXL9">
    <property type="expression patterns" value="baseline and differential"/>
</dbReference>
<accession>Q8SXL9</accession>
<comment type="pathway">
    <text evidence="2 17">Carbohydrate metabolism; tricarboxylic acid cycle; fumarate from succinate (eukaryal route): step 1/1.</text>
</comment>
<evidence type="ECO:0000256" key="4">
    <source>
        <dbReference type="ARBA" id="ARBA00012792"/>
    </source>
</evidence>
<feature type="domain" description="4Fe-4S ferredoxin-type" evidence="20">
    <location>
        <begin position="322"/>
        <end position="352"/>
    </location>
</feature>
<dbReference type="InterPro" id="IPR017900">
    <property type="entry name" value="4Fe4S_Fe_S_CS"/>
</dbReference>
<keyword evidence="11" id="KW-0249">Electron transport</keyword>
<keyword evidence="6" id="KW-0813">Transport</keyword>
<protein>
    <recommendedName>
        <fullName evidence="5 17">Succinate dehydrogenase [ubiquinone] iron-sulfur subunit, mitochondrial</fullName>
        <ecNumber evidence="4 17">1.3.5.1</ecNumber>
    </recommendedName>
</protein>
<dbReference type="Gene3D" id="1.10.1060.10">
    <property type="entry name" value="Alpha-helical ferredoxin"/>
    <property type="match status" value="1"/>
</dbReference>
<keyword evidence="9 17" id="KW-0001">2Fe-2S</keyword>
<dbReference type="NCBIfam" id="NF004616">
    <property type="entry name" value="PRK05950.1"/>
    <property type="match status" value="1"/>
</dbReference>
<keyword evidence="17" id="KW-0999">Mitochondrion inner membrane</keyword>
<evidence type="ECO:0000256" key="17">
    <source>
        <dbReference type="RuleBase" id="RU361237"/>
    </source>
</evidence>
<comment type="cofactor">
    <cofactor evidence="17">
        <name>[2Fe-2S] cluster</name>
        <dbReference type="ChEBI" id="CHEBI:190135"/>
    </cofactor>
    <text evidence="17">Binds 1 [2Fe-2S] cluster.</text>
</comment>
<sequence>MNLLRRQPRLLNKRSTWLFRNYVLANRDVSEPVSRPAAPMSTLSIPGPALAAATPVSAVSLVPRCTHSSLQGGGQGAGGRGLRGSATGGSAAGGIATKRQYSGGAAPAGAAKPGGAAPAGAAKPGGAAPAGAAKPGGAAAAAAGSAKPGGASTGKPASGNAPATPPPPPPPPHAKSAPPVKAKKQRLKTFEIYRWKPGDQPQTQTYEVDLEQCGAMVLDALIKIKNEMDPTLTFRRSCREGICGSCAMNINGTNTLACVSSIDQNESKCCRIYPLPHLYVVRDLVPDMSQFYDQYRSIQPWLQRKDLKREAGTAQYLQSVDDRLVLDGLYECILCACCQTSCPSYWWNSNKYLGPAVLMQAYRWVIDSRDEATEQRLDFLKDPWKLYRCHSIMNCTNTCPKHLNPARAIIQLKQLLVGLKKKGKPQLKTDALFAGKA</sequence>
<dbReference type="OrthoDB" id="1696654at2759"/>
<dbReference type="GO" id="GO:0051539">
    <property type="term" value="F:4 iron, 4 sulfur cluster binding"/>
    <property type="evidence" value="ECO:0007669"/>
    <property type="project" value="UniProtKB-KW"/>
</dbReference>
<dbReference type="PANTHER" id="PTHR11921">
    <property type="entry name" value="SUCCINATE DEHYDROGENASE IRON-SULFUR PROTEIN"/>
    <property type="match status" value="1"/>
</dbReference>
<dbReference type="PhylomeDB" id="Q8SXL9"/>
<evidence type="ECO:0000313" key="22">
    <source>
        <dbReference type="FlyBase" id="FBgn0030975"/>
    </source>
</evidence>
<gene>
    <name evidence="22" type="primary">SdhBL</name>
    <name evidence="21 22" type="ORF">CG7349</name>
</gene>
<dbReference type="InterPro" id="IPR012675">
    <property type="entry name" value="Beta-grasp_dom_sf"/>
</dbReference>
<evidence type="ECO:0000256" key="6">
    <source>
        <dbReference type="ARBA" id="ARBA00022448"/>
    </source>
</evidence>
<dbReference type="PROSITE" id="PS00198">
    <property type="entry name" value="4FE4S_FER_1"/>
    <property type="match status" value="1"/>
</dbReference>
<evidence type="ECO:0000256" key="14">
    <source>
        <dbReference type="ARBA" id="ARBA00023014"/>
    </source>
</evidence>
<comment type="catalytic activity">
    <reaction evidence="16">
        <text>a quinone + succinate = fumarate + a quinol</text>
        <dbReference type="Rhea" id="RHEA:40523"/>
        <dbReference type="ChEBI" id="CHEBI:24646"/>
        <dbReference type="ChEBI" id="CHEBI:29806"/>
        <dbReference type="ChEBI" id="CHEBI:30031"/>
        <dbReference type="ChEBI" id="CHEBI:132124"/>
        <dbReference type="EC" id="1.3.5.1"/>
    </reaction>
</comment>
<dbReference type="GO" id="GO:0005743">
    <property type="term" value="C:mitochondrial inner membrane"/>
    <property type="evidence" value="ECO:0007669"/>
    <property type="project" value="UniProtKB-SubCell"/>
</dbReference>
<dbReference type="SUPFAM" id="SSF46548">
    <property type="entry name" value="alpha-helical ferredoxin"/>
    <property type="match status" value="1"/>
</dbReference>
<evidence type="ECO:0000256" key="15">
    <source>
        <dbReference type="ARBA" id="ARBA00023291"/>
    </source>
</evidence>
<keyword evidence="7 17" id="KW-0004">4Fe-4S</keyword>
<dbReference type="InterPro" id="IPR004489">
    <property type="entry name" value="Succ_DH/fum_Rdtase_Fe-S"/>
</dbReference>
<comment type="subcellular location">
    <subcellularLocation>
        <location evidence="1 17">Mitochondrion inner membrane</location>
        <topology evidence="1 17">Peripheral membrane protein</topology>
        <orientation evidence="1 17">Matrix side</orientation>
    </subcellularLocation>
</comment>
<dbReference type="PROSITE" id="PS00197">
    <property type="entry name" value="2FE2S_FER_1"/>
    <property type="match status" value="1"/>
</dbReference>
<dbReference type="InterPro" id="IPR050573">
    <property type="entry name" value="SDH/FRD_Iron-Sulfur"/>
</dbReference>
<keyword evidence="8" id="KW-0816">Tricarboxylic acid cycle</keyword>
<evidence type="ECO:0000256" key="5">
    <source>
        <dbReference type="ARBA" id="ARBA00016766"/>
    </source>
</evidence>
<evidence type="ECO:0000256" key="8">
    <source>
        <dbReference type="ARBA" id="ARBA00022532"/>
    </source>
</evidence>
<evidence type="ECO:0000259" key="19">
    <source>
        <dbReference type="PROSITE" id="PS51085"/>
    </source>
</evidence>
<dbReference type="PANTHER" id="PTHR11921:SF29">
    <property type="entry name" value="SUCCINATE DEHYDROGENASE [UBIQUINONE] IRON-SULFUR SUBUNIT, MITOCHONDRIAL"/>
    <property type="match status" value="1"/>
</dbReference>
<dbReference type="GO" id="GO:0009055">
    <property type="term" value="F:electron transfer activity"/>
    <property type="evidence" value="ECO:0007669"/>
    <property type="project" value="InterPro"/>
</dbReference>
<feature type="domain" description="2Fe-2S ferredoxin-type" evidence="19">
    <location>
        <begin position="190"/>
        <end position="278"/>
    </location>
</feature>
<dbReference type="PROSITE" id="PS51379">
    <property type="entry name" value="4FE4S_FER_2"/>
    <property type="match status" value="1"/>
</dbReference>
<proteinExistence type="evidence at transcript level"/>
<evidence type="ECO:0000256" key="3">
    <source>
        <dbReference type="ARBA" id="ARBA00009433"/>
    </source>
</evidence>
<dbReference type="InterPro" id="IPR036010">
    <property type="entry name" value="2Fe-2S_ferredoxin-like_sf"/>
</dbReference>
<evidence type="ECO:0000256" key="16">
    <source>
        <dbReference type="ARBA" id="ARBA00049220"/>
    </source>
</evidence>
<keyword evidence="12" id="KW-0560">Oxidoreductase</keyword>
<dbReference type="GO" id="GO:0051537">
    <property type="term" value="F:2 iron, 2 sulfur cluster binding"/>
    <property type="evidence" value="ECO:0007669"/>
    <property type="project" value="UniProtKB-KW"/>
</dbReference>
<dbReference type="EC" id="1.3.5.1" evidence="4 17"/>
<feature type="compositionally biased region" description="Pro residues" evidence="18">
    <location>
        <begin position="163"/>
        <end position="173"/>
    </location>
</feature>
<dbReference type="FlyBase" id="FBgn0030975">
    <property type="gene designation" value="SdhBL"/>
</dbReference>
<comment type="cofactor">
    <cofactor evidence="17">
        <name>[4Fe-4S] cluster</name>
        <dbReference type="ChEBI" id="CHEBI:49883"/>
    </cofactor>
    <text evidence="17">Binds 1 [4Fe-4S] cluster.</text>
</comment>
<evidence type="ECO:0000256" key="9">
    <source>
        <dbReference type="ARBA" id="ARBA00022714"/>
    </source>
</evidence>
<organism evidence="21">
    <name type="scientific">Drosophila melanogaster</name>
    <name type="common">Fruit fly</name>
    <dbReference type="NCBI Taxonomy" id="7227"/>
    <lineage>
        <taxon>Eukaryota</taxon>
        <taxon>Metazoa</taxon>
        <taxon>Ecdysozoa</taxon>
        <taxon>Arthropoda</taxon>
        <taxon>Hexapoda</taxon>
        <taxon>Insecta</taxon>
        <taxon>Pterygota</taxon>
        <taxon>Neoptera</taxon>
        <taxon>Endopterygota</taxon>
        <taxon>Diptera</taxon>
        <taxon>Brachycera</taxon>
        <taxon>Muscomorpha</taxon>
        <taxon>Ephydroidea</taxon>
        <taxon>Drosophilidae</taxon>
        <taxon>Drosophila</taxon>
        <taxon>Sophophora</taxon>
    </lineage>
</organism>
<evidence type="ECO:0000256" key="10">
    <source>
        <dbReference type="ARBA" id="ARBA00022723"/>
    </source>
</evidence>
<dbReference type="SUPFAM" id="SSF54292">
    <property type="entry name" value="2Fe-2S ferredoxin-like"/>
    <property type="match status" value="1"/>
</dbReference>
<dbReference type="GO" id="GO:0051538">
    <property type="term" value="F:3 iron, 4 sulfur cluster binding"/>
    <property type="evidence" value="ECO:0007669"/>
    <property type="project" value="UniProtKB-KW"/>
</dbReference>
<evidence type="ECO:0000256" key="2">
    <source>
        <dbReference type="ARBA" id="ARBA00004788"/>
    </source>
</evidence>
<dbReference type="HOGENOM" id="CLU_047468_0_0_1"/>
<name>Q8SXL9_DROME</name>
<dbReference type="UniPathway" id="UPA00223">
    <property type="reaction ID" value="UER01006"/>
</dbReference>
<dbReference type="InterPro" id="IPR017896">
    <property type="entry name" value="4Fe4S_Fe-S-bd"/>
</dbReference>
<dbReference type="Gene3D" id="3.10.20.30">
    <property type="match status" value="1"/>
</dbReference>
<dbReference type="FunFam" id="3.10.20.30:FF:000007">
    <property type="entry name" value="Succinate dehydrogenase [ubiquinone] iron-sulfur subunit, mitochondrial"/>
    <property type="match status" value="1"/>
</dbReference>
<feature type="compositionally biased region" description="Gly residues" evidence="18">
    <location>
        <begin position="71"/>
        <end position="92"/>
    </location>
</feature>
<dbReference type="GO" id="GO:0006099">
    <property type="term" value="P:tricarboxylic acid cycle"/>
    <property type="evidence" value="ECO:0007669"/>
    <property type="project" value="UniProtKB-UniPathway"/>
</dbReference>
<keyword evidence="14 17" id="KW-0411">Iron-sulfur</keyword>
<dbReference type="CDD" id="cd00207">
    <property type="entry name" value="fer2"/>
    <property type="match status" value="1"/>
</dbReference>
<dbReference type="AGR" id="FB:FBgn0030975"/>
<dbReference type="InterPro" id="IPR025192">
    <property type="entry name" value="Succ_DH/fum_Rdtase_N"/>
</dbReference>
<dbReference type="PROSITE" id="PS51085">
    <property type="entry name" value="2FE2S_FER_2"/>
    <property type="match status" value="1"/>
</dbReference>
<dbReference type="GO" id="GO:0046872">
    <property type="term" value="F:metal ion binding"/>
    <property type="evidence" value="ECO:0007669"/>
    <property type="project" value="UniProtKB-KW"/>
</dbReference>
<dbReference type="Pfam" id="PF13085">
    <property type="entry name" value="Fer2_3"/>
    <property type="match status" value="1"/>
</dbReference>
<keyword evidence="15 17" id="KW-0003">3Fe-4S</keyword>
<evidence type="ECO:0000256" key="11">
    <source>
        <dbReference type="ARBA" id="ARBA00022982"/>
    </source>
</evidence>
<feature type="region of interest" description="Disordered" evidence="18">
    <location>
        <begin position="66"/>
        <end position="183"/>
    </location>
</feature>
<comment type="function">
    <text evidence="17">Iron-sulfur protein (IP) subunit of succinate dehydrogenase (SDH) that is involved in complex II of the mitochondrial electron transport chain and is responsible for transferring electrons from succinate to ubiquinone (coenzyme Q).</text>
</comment>
<keyword evidence="13 17" id="KW-0408">Iron</keyword>
<keyword evidence="10 17" id="KW-0479">Metal-binding</keyword>
<evidence type="ECO:0000313" key="21">
    <source>
        <dbReference type="EMBL" id="AAL90301.1"/>
    </source>
</evidence>
<keyword evidence="17" id="KW-0496">Mitochondrion</keyword>
<dbReference type="Pfam" id="PF13534">
    <property type="entry name" value="Fer4_17"/>
    <property type="match status" value="1"/>
</dbReference>
<evidence type="ECO:0000259" key="20">
    <source>
        <dbReference type="PROSITE" id="PS51379"/>
    </source>
</evidence>
<evidence type="ECO:0000256" key="1">
    <source>
        <dbReference type="ARBA" id="ARBA00004443"/>
    </source>
</evidence>
<dbReference type="FunFam" id="1.10.1060.10:FF:000001">
    <property type="entry name" value="Succinate dehydrogenase iron-sulfur subunit SdhB"/>
    <property type="match status" value="1"/>
</dbReference>
<evidence type="ECO:0000256" key="18">
    <source>
        <dbReference type="SAM" id="MobiDB-lite"/>
    </source>
</evidence>
<dbReference type="InterPro" id="IPR001041">
    <property type="entry name" value="2Fe-2S_ferredoxin-type"/>
</dbReference>